<dbReference type="Proteomes" id="UP000324896">
    <property type="component" value="Unassembled WGS sequence"/>
</dbReference>
<dbReference type="AlphaFoldDB" id="A0A1G6MHH3"/>
<protein>
    <submittedName>
        <fullName evidence="1">Acetamidase/formamidase</fullName>
    </submittedName>
</protein>
<name>A0A1G6MHH3_9FIRM</name>
<organism evidence="1 2">
    <name type="scientific">Halanaerobium congolense</name>
    <dbReference type="NCBI Taxonomy" id="54121"/>
    <lineage>
        <taxon>Bacteria</taxon>
        <taxon>Bacillati</taxon>
        <taxon>Bacillota</taxon>
        <taxon>Clostridia</taxon>
        <taxon>Halanaerobiales</taxon>
        <taxon>Halanaerobiaceae</taxon>
        <taxon>Halanaerobium</taxon>
    </lineage>
</organism>
<reference evidence="1 2" key="1">
    <citation type="submission" date="2016-10" db="EMBL/GenBank/DDBJ databases">
        <authorList>
            <person name="Varghese N."/>
            <person name="Submissions S."/>
        </authorList>
    </citation>
    <scope>NUCLEOTIDE SEQUENCE [LARGE SCALE GENOMIC DNA]</scope>
    <source>
        <strain evidence="1 2">WG10</strain>
    </source>
</reference>
<gene>
    <name evidence="1" type="ORF">SAMN04488597_10867</name>
</gene>
<proteinExistence type="predicted"/>
<dbReference type="RefSeq" id="WP_149796724.1">
    <property type="nucleotide sequence ID" value="NZ_FMYT01000008.1"/>
</dbReference>
<evidence type="ECO:0000313" key="2">
    <source>
        <dbReference type="Proteomes" id="UP000324896"/>
    </source>
</evidence>
<dbReference type="Gene3D" id="2.60.120.580">
    <property type="entry name" value="Acetamidase/Formamidase-like domains"/>
    <property type="match status" value="1"/>
</dbReference>
<dbReference type="PANTHER" id="PTHR31891">
    <property type="entry name" value="FORMAMIDASE C869.04-RELATED"/>
    <property type="match status" value="1"/>
</dbReference>
<dbReference type="PANTHER" id="PTHR31891:SF1">
    <property type="entry name" value="FORMAMIDASE C869.04-RELATED"/>
    <property type="match status" value="1"/>
</dbReference>
<accession>A0A1G6MHH3</accession>
<dbReference type="SUPFAM" id="SSF141130">
    <property type="entry name" value="Acetamidase/Formamidase-like"/>
    <property type="match status" value="1"/>
</dbReference>
<dbReference type="EMBL" id="FMYT01000008">
    <property type="protein sequence ID" value="SDC54717.1"/>
    <property type="molecule type" value="Genomic_DNA"/>
</dbReference>
<sequence>MKKLVYCDETTDIVGPGVEMIDTLVSGGKFITRTNPGCWGNMITPKIRSWHEVGKPVGVEGAEVGDAVAIKIENINVLSRATSSGTDEAQSDYFESDPGIDSYCPNCGTKNPDTYLDGTGENAVKCKNCDSPVVPFKMPHGYTMYFDRKREFGITIDENLSSEISKNADKYSNLTPEGMQHSINAFAKHDMPGVPARVIPMVGNIGTVPAMDMPSSHNAGDFAQFLLGAKHEFACTEDELDNRTDAHMDVNEVREGAVVIAPVKTKGAGVYIGDVHAMQGDGEIAGHTTDIAAEVEVTVDLIKNLNNLGPIILPNIEDLTPLTKPYTASEREKINKDAQSIGLDNIEDEMYPIQMIGSGADLNLAAADGLNKLAELLDYSLDEVKNRVTINGDISIGRAPGVVNITMLTPISKLENINLADLVKEHYNN</sequence>
<dbReference type="Pfam" id="PF03069">
    <property type="entry name" value="FmdA_AmdA"/>
    <property type="match status" value="1"/>
</dbReference>
<dbReference type="GO" id="GO:0016811">
    <property type="term" value="F:hydrolase activity, acting on carbon-nitrogen (but not peptide) bonds, in linear amides"/>
    <property type="evidence" value="ECO:0007669"/>
    <property type="project" value="InterPro"/>
</dbReference>
<dbReference type="InterPro" id="IPR004304">
    <property type="entry name" value="FmdA_AmdA"/>
</dbReference>
<evidence type="ECO:0000313" key="1">
    <source>
        <dbReference type="EMBL" id="SDC54717.1"/>
    </source>
</evidence>